<reference evidence="1" key="1">
    <citation type="journal article" date="2023" name="G3 (Bethesda)">
        <title>A reference genome for the long-term kleptoplast-retaining sea slug Elysia crispata morphotype clarki.</title>
        <authorList>
            <person name="Eastman K.E."/>
            <person name="Pendleton A.L."/>
            <person name="Shaikh M.A."/>
            <person name="Suttiyut T."/>
            <person name="Ogas R."/>
            <person name="Tomko P."/>
            <person name="Gavelis G."/>
            <person name="Widhalm J.R."/>
            <person name="Wisecaver J.H."/>
        </authorList>
    </citation>
    <scope>NUCLEOTIDE SEQUENCE</scope>
    <source>
        <strain evidence="1">ECLA1</strain>
    </source>
</reference>
<proteinExistence type="predicted"/>
<gene>
    <name evidence="1" type="ORF">RRG08_015547</name>
</gene>
<dbReference type="EMBL" id="JAWDGP010006085">
    <property type="protein sequence ID" value="KAK3747435.1"/>
    <property type="molecule type" value="Genomic_DNA"/>
</dbReference>
<dbReference type="AlphaFoldDB" id="A0AAE0YIQ6"/>
<dbReference type="Proteomes" id="UP001283361">
    <property type="component" value="Unassembled WGS sequence"/>
</dbReference>
<evidence type="ECO:0000313" key="1">
    <source>
        <dbReference type="EMBL" id="KAK3747435.1"/>
    </source>
</evidence>
<name>A0AAE0YIQ6_9GAST</name>
<evidence type="ECO:0000313" key="2">
    <source>
        <dbReference type="Proteomes" id="UP001283361"/>
    </source>
</evidence>
<accession>A0AAE0YIQ6</accession>
<organism evidence="1 2">
    <name type="scientific">Elysia crispata</name>
    <name type="common">lettuce slug</name>
    <dbReference type="NCBI Taxonomy" id="231223"/>
    <lineage>
        <taxon>Eukaryota</taxon>
        <taxon>Metazoa</taxon>
        <taxon>Spiralia</taxon>
        <taxon>Lophotrochozoa</taxon>
        <taxon>Mollusca</taxon>
        <taxon>Gastropoda</taxon>
        <taxon>Heterobranchia</taxon>
        <taxon>Euthyneura</taxon>
        <taxon>Panpulmonata</taxon>
        <taxon>Sacoglossa</taxon>
        <taxon>Placobranchoidea</taxon>
        <taxon>Plakobranchidae</taxon>
        <taxon>Elysia</taxon>
    </lineage>
</organism>
<comment type="caution">
    <text evidence="1">The sequence shown here is derived from an EMBL/GenBank/DDBJ whole genome shotgun (WGS) entry which is preliminary data.</text>
</comment>
<sequence length="88" mass="9502">MRFCLPFISSTGKVGDRVRAINRQRATEQLLTNVAGNLNQLATLLVDWRILGPHPGLLPAQSPVTTRSLTTTTGSVDCGQSQSLCHTL</sequence>
<protein>
    <submittedName>
        <fullName evidence="1">Uncharacterized protein</fullName>
    </submittedName>
</protein>
<keyword evidence="2" id="KW-1185">Reference proteome</keyword>